<dbReference type="Proteomes" id="UP000054683">
    <property type="component" value="Unassembled WGS sequence"/>
</dbReference>
<accession>A0A158I327</accession>
<dbReference type="AlphaFoldDB" id="A0A158I327"/>
<organism evidence="2 3">
    <name type="scientific">Caballeronia udeis</name>
    <dbReference type="NCBI Taxonomy" id="1232866"/>
    <lineage>
        <taxon>Bacteria</taxon>
        <taxon>Pseudomonadati</taxon>
        <taxon>Pseudomonadota</taxon>
        <taxon>Betaproteobacteria</taxon>
        <taxon>Burkholderiales</taxon>
        <taxon>Burkholderiaceae</taxon>
        <taxon>Caballeronia</taxon>
    </lineage>
</organism>
<proteinExistence type="predicted"/>
<feature type="compositionally biased region" description="Basic and acidic residues" evidence="1">
    <location>
        <begin position="8"/>
        <end position="25"/>
    </location>
</feature>
<dbReference type="EMBL" id="FCOK02000040">
    <property type="protein sequence ID" value="SAL51035.1"/>
    <property type="molecule type" value="Genomic_DNA"/>
</dbReference>
<feature type="region of interest" description="Disordered" evidence="1">
    <location>
        <begin position="1"/>
        <end position="30"/>
    </location>
</feature>
<sequence length="67" mass="7199">MRASGRQAIDRHAGSAQKRVGESRMVKSSSSGLPKYVCKRAGIKPGVRYRNAFGGGTIYADLCGIRN</sequence>
<evidence type="ECO:0000313" key="3">
    <source>
        <dbReference type="Proteomes" id="UP000054683"/>
    </source>
</evidence>
<evidence type="ECO:0000313" key="2">
    <source>
        <dbReference type="EMBL" id="SAL51035.1"/>
    </source>
</evidence>
<gene>
    <name evidence="2" type="ORF">AWB69_05205</name>
</gene>
<name>A0A158I327_9BURK</name>
<evidence type="ECO:0000256" key="1">
    <source>
        <dbReference type="SAM" id="MobiDB-lite"/>
    </source>
</evidence>
<protein>
    <submittedName>
        <fullName evidence="2">Uncharacterized protein</fullName>
    </submittedName>
</protein>
<reference evidence="2 3" key="1">
    <citation type="submission" date="2016-01" db="EMBL/GenBank/DDBJ databases">
        <authorList>
            <person name="Oliw E.H."/>
        </authorList>
    </citation>
    <scope>NUCLEOTIDE SEQUENCE [LARGE SCALE GENOMIC DNA]</scope>
    <source>
        <strain evidence="2">LMG 27134</strain>
    </source>
</reference>